<evidence type="ECO:0000313" key="2">
    <source>
        <dbReference type="EMBL" id="KYP63239.1"/>
    </source>
</evidence>
<dbReference type="Gramene" id="C.cajan_17295.t">
    <property type="protein sequence ID" value="C.cajan_17295.t"/>
    <property type="gene ID" value="C.cajan_17295"/>
</dbReference>
<accession>A0A151T854</accession>
<evidence type="ECO:0008006" key="4">
    <source>
        <dbReference type="Google" id="ProtNLM"/>
    </source>
</evidence>
<dbReference type="Proteomes" id="UP000075243">
    <property type="component" value="Chromosome 8"/>
</dbReference>
<gene>
    <name evidence="2" type="ORF">KK1_017806</name>
</gene>
<evidence type="ECO:0000313" key="3">
    <source>
        <dbReference type="Proteomes" id="UP000075243"/>
    </source>
</evidence>
<dbReference type="EMBL" id="CM003610">
    <property type="protein sequence ID" value="KYP63239.1"/>
    <property type="molecule type" value="Genomic_DNA"/>
</dbReference>
<sequence>MLMENFLHSKEYWGLIENVIFVVTDGAESIEAQLKLIDEQRLKDLKVKNYLFQAIDRDVLEAILRSNGRTLTIANKMKAQGESMNETTITKKILRSMVSKFNYAMCSIEESNNLDMKTIDELQSNLLVYEQRMRGHGEEGRFQIFPMITEQQEQEVEVHSEEDEAEEGEDNPLTKLLLSVSNVTS</sequence>
<dbReference type="Pfam" id="PF14223">
    <property type="entry name" value="Retrotran_gag_2"/>
    <property type="match status" value="1"/>
</dbReference>
<reference evidence="2 3" key="1">
    <citation type="journal article" date="2012" name="Nat. Biotechnol.">
        <title>Draft genome sequence of pigeonpea (Cajanus cajan), an orphan legume crop of resource-poor farmers.</title>
        <authorList>
            <person name="Varshney R.K."/>
            <person name="Chen W."/>
            <person name="Li Y."/>
            <person name="Bharti A.K."/>
            <person name="Saxena R.K."/>
            <person name="Schlueter J.A."/>
            <person name="Donoghue M.T."/>
            <person name="Azam S."/>
            <person name="Fan G."/>
            <person name="Whaley A.M."/>
            <person name="Farmer A.D."/>
            <person name="Sheridan J."/>
            <person name="Iwata A."/>
            <person name="Tuteja R."/>
            <person name="Penmetsa R.V."/>
            <person name="Wu W."/>
            <person name="Upadhyaya H.D."/>
            <person name="Yang S.P."/>
            <person name="Shah T."/>
            <person name="Saxena K.B."/>
            <person name="Michael T."/>
            <person name="McCombie W.R."/>
            <person name="Yang B."/>
            <person name="Zhang G."/>
            <person name="Yang H."/>
            <person name="Wang J."/>
            <person name="Spillane C."/>
            <person name="Cook D.R."/>
            <person name="May G.D."/>
            <person name="Xu X."/>
            <person name="Jackson S.A."/>
        </authorList>
    </citation>
    <scope>NUCLEOTIDE SEQUENCE [LARGE SCALE GENOMIC DNA]</scope>
    <source>
        <strain evidence="3">cv. Asha</strain>
    </source>
</reference>
<evidence type="ECO:0000256" key="1">
    <source>
        <dbReference type="SAM" id="MobiDB-lite"/>
    </source>
</evidence>
<dbReference type="PANTHER" id="PTHR35317">
    <property type="entry name" value="OS04G0629600 PROTEIN"/>
    <property type="match status" value="1"/>
</dbReference>
<feature type="region of interest" description="Disordered" evidence="1">
    <location>
        <begin position="155"/>
        <end position="185"/>
    </location>
</feature>
<protein>
    <recommendedName>
        <fullName evidence="4">Retrovirus-related Pol polyprotein from transposon TNT 1-94</fullName>
    </recommendedName>
</protein>
<name>A0A151T854_CAJCA</name>
<keyword evidence="3" id="KW-1185">Reference proteome</keyword>
<dbReference type="PANTHER" id="PTHR35317:SF34">
    <property type="match status" value="1"/>
</dbReference>
<feature type="compositionally biased region" description="Acidic residues" evidence="1">
    <location>
        <begin position="155"/>
        <end position="170"/>
    </location>
</feature>
<organism evidence="2 3">
    <name type="scientific">Cajanus cajan</name>
    <name type="common">Pigeon pea</name>
    <name type="synonym">Cajanus indicus</name>
    <dbReference type="NCBI Taxonomy" id="3821"/>
    <lineage>
        <taxon>Eukaryota</taxon>
        <taxon>Viridiplantae</taxon>
        <taxon>Streptophyta</taxon>
        <taxon>Embryophyta</taxon>
        <taxon>Tracheophyta</taxon>
        <taxon>Spermatophyta</taxon>
        <taxon>Magnoliopsida</taxon>
        <taxon>eudicotyledons</taxon>
        <taxon>Gunneridae</taxon>
        <taxon>Pentapetalae</taxon>
        <taxon>rosids</taxon>
        <taxon>fabids</taxon>
        <taxon>Fabales</taxon>
        <taxon>Fabaceae</taxon>
        <taxon>Papilionoideae</taxon>
        <taxon>50 kb inversion clade</taxon>
        <taxon>NPAAA clade</taxon>
        <taxon>indigoferoid/millettioid clade</taxon>
        <taxon>Phaseoleae</taxon>
        <taxon>Cajanus</taxon>
    </lineage>
</organism>
<dbReference type="AlphaFoldDB" id="A0A151T854"/>
<proteinExistence type="predicted"/>